<evidence type="ECO:0000313" key="2">
    <source>
        <dbReference type="EMBL" id="MBU3838758.1"/>
    </source>
</evidence>
<dbReference type="EMBL" id="JAHLFW010000089">
    <property type="protein sequence ID" value="MBU3838758.1"/>
    <property type="molecule type" value="Genomic_DNA"/>
</dbReference>
<sequence>MFHILGIIFFIIIFVLIIGFTIVYKIVRTVLNVGKSGKNKEKNFGFEENKTDFTASHKKTSNVKKKVFDDNEGEYIEFEEIKD</sequence>
<proteinExistence type="predicted"/>
<gene>
    <name evidence="2" type="ORF">H9777_10720</name>
</gene>
<keyword evidence="1" id="KW-0472">Membrane</keyword>
<reference evidence="2" key="2">
    <citation type="submission" date="2021-04" db="EMBL/GenBank/DDBJ databases">
        <authorList>
            <person name="Gilroy R."/>
        </authorList>
    </citation>
    <scope>NUCLEOTIDE SEQUENCE</scope>
    <source>
        <strain evidence="2">G4-2901</strain>
    </source>
</reference>
<evidence type="ECO:0000256" key="1">
    <source>
        <dbReference type="SAM" id="Phobius"/>
    </source>
</evidence>
<protein>
    <submittedName>
        <fullName evidence="2">DUF4834 family protein</fullName>
    </submittedName>
</protein>
<keyword evidence="1" id="KW-0812">Transmembrane</keyword>
<reference evidence="2" key="1">
    <citation type="journal article" date="2021" name="PeerJ">
        <title>Extensive microbial diversity within the chicken gut microbiome revealed by metagenomics and culture.</title>
        <authorList>
            <person name="Gilroy R."/>
            <person name="Ravi A."/>
            <person name="Getino M."/>
            <person name="Pursley I."/>
            <person name="Horton D.L."/>
            <person name="Alikhan N.F."/>
            <person name="Baker D."/>
            <person name="Gharbi K."/>
            <person name="Hall N."/>
            <person name="Watson M."/>
            <person name="Adriaenssens E.M."/>
            <person name="Foster-Nyarko E."/>
            <person name="Jarju S."/>
            <person name="Secka A."/>
            <person name="Antonio M."/>
            <person name="Oren A."/>
            <person name="Chaudhuri R.R."/>
            <person name="La Ragione R."/>
            <person name="Hildebrand F."/>
            <person name="Pallen M.J."/>
        </authorList>
    </citation>
    <scope>NUCLEOTIDE SEQUENCE</scope>
    <source>
        <strain evidence="2">G4-2901</strain>
    </source>
</reference>
<feature type="transmembrane region" description="Helical" evidence="1">
    <location>
        <begin position="6"/>
        <end position="27"/>
    </location>
</feature>
<accession>A0A948TD33</accession>
<dbReference type="InterPro" id="IPR032272">
    <property type="entry name" value="DUF4834"/>
</dbReference>
<evidence type="ECO:0000313" key="3">
    <source>
        <dbReference type="Proteomes" id="UP000783796"/>
    </source>
</evidence>
<dbReference type="Pfam" id="PF16118">
    <property type="entry name" value="DUF4834"/>
    <property type="match status" value="1"/>
</dbReference>
<name>A0A948TD33_9BACT</name>
<dbReference type="Proteomes" id="UP000783796">
    <property type="component" value="Unassembled WGS sequence"/>
</dbReference>
<comment type="caution">
    <text evidence="2">The sequence shown here is derived from an EMBL/GenBank/DDBJ whole genome shotgun (WGS) entry which is preliminary data.</text>
</comment>
<dbReference type="AlphaFoldDB" id="A0A948TD33"/>
<keyword evidence="1" id="KW-1133">Transmembrane helix</keyword>
<organism evidence="2 3">
    <name type="scientific">Candidatus Phocaeicola faecigallinarum</name>
    <dbReference type="NCBI Taxonomy" id="2838732"/>
    <lineage>
        <taxon>Bacteria</taxon>
        <taxon>Pseudomonadati</taxon>
        <taxon>Bacteroidota</taxon>
        <taxon>Bacteroidia</taxon>
        <taxon>Bacteroidales</taxon>
        <taxon>Bacteroidaceae</taxon>
        <taxon>Phocaeicola</taxon>
    </lineage>
</organism>